<dbReference type="InterPro" id="IPR020472">
    <property type="entry name" value="WD40_PAC1"/>
</dbReference>
<dbReference type="Gene3D" id="1.20.960.30">
    <property type="match status" value="1"/>
</dbReference>
<dbReference type="GO" id="GO:0006357">
    <property type="term" value="P:regulation of transcription by RNA polymerase II"/>
    <property type="evidence" value="ECO:0007669"/>
    <property type="project" value="TreeGrafter"/>
</dbReference>
<keyword evidence="2 7" id="KW-0853">WD repeat</keyword>
<dbReference type="InterPro" id="IPR019775">
    <property type="entry name" value="WD40_repeat_CS"/>
</dbReference>
<dbReference type="Proteomes" id="UP001344447">
    <property type="component" value="Unassembled WGS sequence"/>
</dbReference>
<feature type="compositionally biased region" description="Low complexity" evidence="8">
    <location>
        <begin position="139"/>
        <end position="152"/>
    </location>
</feature>
<evidence type="ECO:0000313" key="10">
    <source>
        <dbReference type="Proteomes" id="UP001344447"/>
    </source>
</evidence>
<feature type="repeat" description="WD" evidence="7">
    <location>
        <begin position="195"/>
        <end position="236"/>
    </location>
</feature>
<evidence type="ECO:0000313" key="9">
    <source>
        <dbReference type="EMBL" id="KAK5583816.1"/>
    </source>
</evidence>
<organism evidence="9 10">
    <name type="scientific">Dictyostelium firmibasis</name>
    <dbReference type="NCBI Taxonomy" id="79012"/>
    <lineage>
        <taxon>Eukaryota</taxon>
        <taxon>Amoebozoa</taxon>
        <taxon>Evosea</taxon>
        <taxon>Eumycetozoa</taxon>
        <taxon>Dictyostelia</taxon>
        <taxon>Dictyosteliales</taxon>
        <taxon>Dictyosteliaceae</taxon>
        <taxon>Dictyostelium</taxon>
    </lineage>
</organism>
<dbReference type="PRINTS" id="PR00320">
    <property type="entry name" value="GPROTEINBRPT"/>
</dbReference>
<dbReference type="InterPro" id="IPR015943">
    <property type="entry name" value="WD40/YVTN_repeat-like_dom_sf"/>
</dbReference>
<comment type="caution">
    <text evidence="9">The sequence shown here is derived from an EMBL/GenBank/DDBJ whole genome shotgun (WGS) entry which is preliminary data.</text>
</comment>
<sequence>MSSSAINITSDEINFLIYKYLLESGFQHAAFSFYNESLVSKSDINASNVPHGSLVSVLQKGLQYMEVEAHLQEDGTEINCTEPFSLVSNHVCQVKKKNEKNTTIKEKEDSIPSTKNVSINSTNSNKDKKDKKETIFPNTTTTTTTTTTSSSSRGGISSNNNSGDKHDKEKDKYDKDVKMKEEDSIEIPDSQVTTLIGHTNEVFVCAWNPSQSLLASGSGDSTARIWKVPPGPCENSKEPVTSLVLNHRNSNYHEKTIDVTTLEWSSDGSLLATGSYDGLGRIWNKNGSLIYVLDEHQAPIFSLKWNKKGNYLLSGSVDKTSIVWDVKTGGVKQQFEFHTAPTLDIDWRNNSQFATCSTDKMIYVCEIGKDKPIMNFQGHQDEINAIKWDPTGNLLASCSDDFTAKIWSMKTGGCLFDFKDHTKEIYTIKWSPTGPESMNPNKNLVLASASFDSTIKLWDVDVGKCTYTLKKHLDPVYTVSFSPNGEYLASGSFDKYLHIWSVKDGSLIKSYKGPGGIFEVCWDGSGDKISACYSNSAVCVLDFRL</sequence>
<name>A0AAN7YY41_9MYCE</name>
<evidence type="ECO:0000256" key="8">
    <source>
        <dbReference type="SAM" id="MobiDB-lite"/>
    </source>
</evidence>
<gene>
    <name evidence="9" type="ORF">RB653_005418</name>
</gene>
<feature type="repeat" description="WD" evidence="7">
    <location>
        <begin position="469"/>
        <end position="510"/>
    </location>
</feature>
<dbReference type="PROSITE" id="PS50896">
    <property type="entry name" value="LISH"/>
    <property type="match status" value="1"/>
</dbReference>
<dbReference type="SMART" id="SM00667">
    <property type="entry name" value="LisH"/>
    <property type="match status" value="1"/>
</dbReference>
<dbReference type="Pfam" id="PF08513">
    <property type="entry name" value="LisH"/>
    <property type="match status" value="1"/>
</dbReference>
<feature type="compositionally biased region" description="Basic and acidic residues" evidence="8">
    <location>
        <begin position="125"/>
        <end position="134"/>
    </location>
</feature>
<comment type="subcellular location">
    <subcellularLocation>
        <location evidence="1">Nucleus</location>
    </subcellularLocation>
</comment>
<dbReference type="EMBL" id="JAVFKY010000001">
    <property type="protein sequence ID" value="KAK5583816.1"/>
    <property type="molecule type" value="Genomic_DNA"/>
</dbReference>
<dbReference type="Pfam" id="PF00400">
    <property type="entry name" value="WD40"/>
    <property type="match status" value="6"/>
</dbReference>
<keyword evidence="5" id="KW-0804">Transcription</keyword>
<dbReference type="GO" id="GO:0000118">
    <property type="term" value="C:histone deacetylase complex"/>
    <property type="evidence" value="ECO:0007669"/>
    <property type="project" value="TreeGrafter"/>
</dbReference>
<feature type="repeat" description="WD" evidence="7">
    <location>
        <begin position="376"/>
        <end position="417"/>
    </location>
</feature>
<dbReference type="PROSITE" id="PS00678">
    <property type="entry name" value="WD_REPEATS_1"/>
    <property type="match status" value="2"/>
</dbReference>
<reference evidence="9 10" key="1">
    <citation type="submission" date="2023-11" db="EMBL/GenBank/DDBJ databases">
        <title>Dfirmibasis_genome.</title>
        <authorList>
            <person name="Edelbroek B."/>
            <person name="Kjellin J."/>
            <person name="Jerlstrom-Hultqvist J."/>
            <person name="Soderbom F."/>
        </authorList>
    </citation>
    <scope>NUCLEOTIDE SEQUENCE [LARGE SCALE GENOMIC DNA]</scope>
    <source>
        <strain evidence="9 10">TNS-C-14</strain>
    </source>
</reference>
<protein>
    <submittedName>
        <fullName evidence="9">Uncharacterized protein</fullName>
    </submittedName>
</protein>
<evidence type="ECO:0000256" key="1">
    <source>
        <dbReference type="ARBA" id="ARBA00004123"/>
    </source>
</evidence>
<evidence type="ECO:0000256" key="3">
    <source>
        <dbReference type="ARBA" id="ARBA00022737"/>
    </source>
</evidence>
<dbReference type="PANTHER" id="PTHR22846">
    <property type="entry name" value="WD40 REPEAT PROTEIN"/>
    <property type="match status" value="1"/>
</dbReference>
<proteinExistence type="predicted"/>
<dbReference type="CDD" id="cd00200">
    <property type="entry name" value="WD40"/>
    <property type="match status" value="1"/>
</dbReference>
<dbReference type="GO" id="GO:0003714">
    <property type="term" value="F:transcription corepressor activity"/>
    <property type="evidence" value="ECO:0007669"/>
    <property type="project" value="InterPro"/>
</dbReference>
<feature type="compositionally biased region" description="Polar residues" evidence="8">
    <location>
        <begin position="111"/>
        <end position="124"/>
    </location>
</feature>
<dbReference type="InterPro" id="IPR001680">
    <property type="entry name" value="WD40_rpt"/>
</dbReference>
<dbReference type="FunFam" id="2.130.10.10:FF:000218">
    <property type="entry name" value="WD40 repeat-containing protein HOS15"/>
    <property type="match status" value="1"/>
</dbReference>
<keyword evidence="10" id="KW-1185">Reference proteome</keyword>
<dbReference type="InterPro" id="IPR006594">
    <property type="entry name" value="LisH"/>
</dbReference>
<dbReference type="AlphaFoldDB" id="A0AAN7YY41"/>
<dbReference type="PROSITE" id="PS50294">
    <property type="entry name" value="WD_REPEATS_REGION"/>
    <property type="match status" value="6"/>
</dbReference>
<feature type="repeat" description="WD" evidence="7">
    <location>
        <begin position="418"/>
        <end position="468"/>
    </location>
</feature>
<evidence type="ECO:0000256" key="5">
    <source>
        <dbReference type="ARBA" id="ARBA00023163"/>
    </source>
</evidence>
<dbReference type="Gene3D" id="2.130.10.10">
    <property type="entry name" value="YVTN repeat-like/Quinoprotein amine dehydrogenase"/>
    <property type="match status" value="1"/>
</dbReference>
<evidence type="ECO:0000256" key="6">
    <source>
        <dbReference type="ARBA" id="ARBA00023242"/>
    </source>
</evidence>
<keyword evidence="4" id="KW-0805">Transcription regulation</keyword>
<dbReference type="SMART" id="SM00320">
    <property type="entry name" value="WD40"/>
    <property type="match status" value="8"/>
</dbReference>
<evidence type="ECO:0000256" key="7">
    <source>
        <dbReference type="PROSITE-ProRule" id="PRU00221"/>
    </source>
</evidence>
<dbReference type="PANTHER" id="PTHR22846:SF2">
    <property type="entry name" value="F-BOX-LIKE_WD REPEAT-CONTAINING PROTEIN EBI"/>
    <property type="match status" value="1"/>
</dbReference>
<feature type="region of interest" description="Disordered" evidence="8">
    <location>
        <begin position="99"/>
        <end position="184"/>
    </location>
</feature>
<feature type="compositionally biased region" description="Polar residues" evidence="8">
    <location>
        <begin position="153"/>
        <end position="162"/>
    </location>
</feature>
<dbReference type="PROSITE" id="PS50082">
    <property type="entry name" value="WD_REPEATS_2"/>
    <property type="match status" value="6"/>
</dbReference>
<keyword evidence="3" id="KW-0677">Repeat</keyword>
<feature type="compositionally biased region" description="Basic and acidic residues" evidence="8">
    <location>
        <begin position="99"/>
        <end position="110"/>
    </location>
</feature>
<keyword evidence="6" id="KW-0539">Nucleus</keyword>
<accession>A0AAN7YY41</accession>
<feature type="compositionally biased region" description="Basic and acidic residues" evidence="8">
    <location>
        <begin position="163"/>
        <end position="182"/>
    </location>
</feature>
<dbReference type="InterPro" id="IPR045183">
    <property type="entry name" value="Ebi-like"/>
</dbReference>
<dbReference type="FunFam" id="1.20.960.30:FF:000001">
    <property type="entry name" value="F-box-like/WD repeat-containing protein TBL1XR1"/>
    <property type="match status" value="1"/>
</dbReference>
<dbReference type="InterPro" id="IPR036322">
    <property type="entry name" value="WD40_repeat_dom_sf"/>
</dbReference>
<feature type="repeat" description="WD" evidence="7">
    <location>
        <begin position="252"/>
        <end position="284"/>
    </location>
</feature>
<evidence type="ECO:0000256" key="2">
    <source>
        <dbReference type="ARBA" id="ARBA00022574"/>
    </source>
</evidence>
<evidence type="ECO:0000256" key="4">
    <source>
        <dbReference type="ARBA" id="ARBA00023015"/>
    </source>
</evidence>
<dbReference type="SUPFAM" id="SSF50978">
    <property type="entry name" value="WD40 repeat-like"/>
    <property type="match status" value="1"/>
</dbReference>
<feature type="repeat" description="WD" evidence="7">
    <location>
        <begin position="293"/>
        <end position="334"/>
    </location>
</feature>